<reference evidence="2" key="1">
    <citation type="submission" date="2023-06" db="EMBL/GenBank/DDBJ databases">
        <title>Genome-scale phylogeny and comparative genomics of the fungal order Sordariales.</title>
        <authorList>
            <consortium name="Lawrence Berkeley National Laboratory"/>
            <person name="Hensen N."/>
            <person name="Bonometti L."/>
            <person name="Westerberg I."/>
            <person name="Brannstrom I.O."/>
            <person name="Guillou S."/>
            <person name="Cros-Aarteil S."/>
            <person name="Calhoun S."/>
            <person name="Haridas S."/>
            <person name="Kuo A."/>
            <person name="Mondo S."/>
            <person name="Pangilinan J."/>
            <person name="Riley R."/>
            <person name="Labutti K."/>
            <person name="Andreopoulos B."/>
            <person name="Lipzen A."/>
            <person name="Chen C."/>
            <person name="Yanf M."/>
            <person name="Daum C."/>
            <person name="Ng V."/>
            <person name="Clum A."/>
            <person name="Steindorff A."/>
            <person name="Ohm R."/>
            <person name="Martin F."/>
            <person name="Silar P."/>
            <person name="Natvig D."/>
            <person name="Lalanne C."/>
            <person name="Gautier V."/>
            <person name="Ament-Velasquez S.L."/>
            <person name="Kruys A."/>
            <person name="Hutchinson M.I."/>
            <person name="Powell A.J."/>
            <person name="Barry K."/>
            <person name="Miller A.N."/>
            <person name="Grigoriev I.V."/>
            <person name="Debuchy R."/>
            <person name="Gladieux P."/>
            <person name="Thoren M.H."/>
            <person name="Johannesson H."/>
        </authorList>
    </citation>
    <scope>NUCLEOTIDE SEQUENCE</scope>
    <source>
        <strain evidence="2">SMH2532-1</strain>
    </source>
</reference>
<dbReference type="EMBL" id="JAULSV010000003">
    <property type="protein sequence ID" value="KAK0648666.1"/>
    <property type="molecule type" value="Genomic_DNA"/>
</dbReference>
<keyword evidence="3" id="KW-1185">Reference proteome</keyword>
<sequence>MQGDLDAIVEVVFCLYRMDQIVRRMRGSLGDVAGALGEGGEFAGVIEGMRREVEGLTAGEGEDWKSGEEEARRETLEGLAGRMEAAVQPAVDGMLVLVGHFIAIREMIRRDIKRAAGEVGEQPVVCLEMLHGVVVEVLEGVSEQVLAQMRVVVRDRDDLWGPCGDGRFDVARLKGAGDVATMAKQLNLLDFRRGAVAARYVAWEAGIKKVRDASRIMQAVHFEGSIPSCQGGELEDELVSMDERDTVEECPAPDSRKRDEKGRYPKNMSTRDDS</sequence>
<protein>
    <submittedName>
        <fullName evidence="2">Uncharacterized protein</fullName>
    </submittedName>
</protein>
<feature type="region of interest" description="Disordered" evidence="1">
    <location>
        <begin position="233"/>
        <end position="274"/>
    </location>
</feature>
<gene>
    <name evidence="2" type="ORF">B0T16DRAFT_388853</name>
</gene>
<proteinExistence type="predicted"/>
<name>A0AA40CRF8_9PEZI</name>
<accession>A0AA40CRF8</accession>
<evidence type="ECO:0000256" key="1">
    <source>
        <dbReference type="SAM" id="MobiDB-lite"/>
    </source>
</evidence>
<dbReference type="Proteomes" id="UP001174936">
    <property type="component" value="Unassembled WGS sequence"/>
</dbReference>
<evidence type="ECO:0000313" key="3">
    <source>
        <dbReference type="Proteomes" id="UP001174936"/>
    </source>
</evidence>
<comment type="caution">
    <text evidence="2">The sequence shown here is derived from an EMBL/GenBank/DDBJ whole genome shotgun (WGS) entry which is preliminary data.</text>
</comment>
<evidence type="ECO:0000313" key="2">
    <source>
        <dbReference type="EMBL" id="KAK0648666.1"/>
    </source>
</evidence>
<feature type="compositionally biased region" description="Acidic residues" evidence="1">
    <location>
        <begin position="233"/>
        <end position="248"/>
    </location>
</feature>
<dbReference type="AlphaFoldDB" id="A0AA40CRF8"/>
<feature type="compositionally biased region" description="Basic and acidic residues" evidence="1">
    <location>
        <begin position="254"/>
        <end position="274"/>
    </location>
</feature>
<organism evidence="2 3">
    <name type="scientific">Cercophora newfieldiana</name>
    <dbReference type="NCBI Taxonomy" id="92897"/>
    <lineage>
        <taxon>Eukaryota</taxon>
        <taxon>Fungi</taxon>
        <taxon>Dikarya</taxon>
        <taxon>Ascomycota</taxon>
        <taxon>Pezizomycotina</taxon>
        <taxon>Sordariomycetes</taxon>
        <taxon>Sordariomycetidae</taxon>
        <taxon>Sordariales</taxon>
        <taxon>Lasiosphaeriaceae</taxon>
        <taxon>Cercophora</taxon>
    </lineage>
</organism>